<reference evidence="3 4" key="2">
    <citation type="submission" date="2024-05" db="EMBL/GenBank/DDBJ databases">
        <authorList>
            <person name="Chen Y."/>
            <person name="Shah S."/>
            <person name="Dougan E. K."/>
            <person name="Thang M."/>
            <person name="Chan C."/>
        </authorList>
    </citation>
    <scope>NUCLEOTIDE SEQUENCE [LARGE SCALE GENOMIC DNA]</scope>
</reference>
<feature type="compositionally biased region" description="Low complexity" evidence="1">
    <location>
        <begin position="194"/>
        <end position="204"/>
    </location>
</feature>
<feature type="compositionally biased region" description="Basic and acidic residues" evidence="1">
    <location>
        <begin position="49"/>
        <end position="64"/>
    </location>
</feature>
<keyword evidence="4" id="KW-1185">Reference proteome</keyword>
<evidence type="ECO:0000313" key="4">
    <source>
        <dbReference type="Proteomes" id="UP001152797"/>
    </source>
</evidence>
<gene>
    <name evidence="2" type="ORF">C1SCF055_LOCUS24490</name>
</gene>
<proteinExistence type="predicted"/>
<reference evidence="2" key="1">
    <citation type="submission" date="2022-10" db="EMBL/GenBank/DDBJ databases">
        <authorList>
            <person name="Chen Y."/>
            <person name="Dougan E. K."/>
            <person name="Chan C."/>
            <person name="Rhodes N."/>
            <person name="Thang M."/>
        </authorList>
    </citation>
    <scope>NUCLEOTIDE SEQUENCE</scope>
</reference>
<protein>
    <submittedName>
        <fullName evidence="3">Tubulin beta chain (Beta-tubulin)</fullName>
    </submittedName>
</protein>
<evidence type="ECO:0000313" key="2">
    <source>
        <dbReference type="EMBL" id="CAI3998169.1"/>
    </source>
</evidence>
<dbReference type="Proteomes" id="UP001152797">
    <property type="component" value="Unassembled WGS sequence"/>
</dbReference>
<dbReference type="AlphaFoldDB" id="A0A9P1CUW2"/>
<dbReference type="EMBL" id="CAMXCT030002440">
    <property type="protein sequence ID" value="CAL4785481.1"/>
    <property type="molecule type" value="Genomic_DNA"/>
</dbReference>
<evidence type="ECO:0000313" key="3">
    <source>
        <dbReference type="EMBL" id="CAL4785481.1"/>
    </source>
</evidence>
<dbReference type="EMBL" id="CAMXCT020002440">
    <property type="protein sequence ID" value="CAL1151544.1"/>
    <property type="molecule type" value="Genomic_DNA"/>
</dbReference>
<feature type="region of interest" description="Disordered" evidence="1">
    <location>
        <begin position="192"/>
        <end position="215"/>
    </location>
</feature>
<accession>A0A9P1CUW2</accession>
<organism evidence="2">
    <name type="scientific">Cladocopium goreaui</name>
    <dbReference type="NCBI Taxonomy" id="2562237"/>
    <lineage>
        <taxon>Eukaryota</taxon>
        <taxon>Sar</taxon>
        <taxon>Alveolata</taxon>
        <taxon>Dinophyceae</taxon>
        <taxon>Suessiales</taxon>
        <taxon>Symbiodiniaceae</taxon>
        <taxon>Cladocopium</taxon>
    </lineage>
</organism>
<dbReference type="OrthoDB" id="412179at2759"/>
<evidence type="ECO:0000256" key="1">
    <source>
        <dbReference type="SAM" id="MobiDB-lite"/>
    </source>
</evidence>
<name>A0A9P1CUW2_9DINO</name>
<dbReference type="EMBL" id="CAMXCT010002440">
    <property type="protein sequence ID" value="CAI3998169.1"/>
    <property type="molecule type" value="Genomic_DNA"/>
</dbReference>
<sequence length="268" mass="30545">MPPRRPGGKYKGLVTRTKSDAVLAAEANARAKKRQEDVIKRAAMRKQKQLMDREGVGHEVADPEEEKRQRILNLLMGGRRGDALKFFQAWRKGAAQQRKEMKIHEREIGWRRNCNGMDPEFPKNCNGMKQLLPSSLTLPLNNFLELDTGDVDNFRASRGRDYRMGLSGMSDKLKQETITRAIGFLPAIKDRLRPGAPGRRSGAGDATQSPQEDRWFGPSAEIMTVARSKTGELYYLDSMTMRIRACPVERQFQNFRRRSSVLHLQEEG</sequence>
<comment type="caution">
    <text evidence="2">The sequence shown here is derived from an EMBL/GenBank/DDBJ whole genome shotgun (WGS) entry which is preliminary data.</text>
</comment>
<feature type="region of interest" description="Disordered" evidence="1">
    <location>
        <begin position="45"/>
        <end position="64"/>
    </location>
</feature>